<protein>
    <submittedName>
        <fullName evidence="1">Putative LOC100333391 [Danio rerio]</fullName>
    </submittedName>
</protein>
<sequence>MNLSSFTYMVENVKGVNNSQADALSRLPVDESGQCTDHTDLLMVRALSVSSLESTILSVVAVDNELSKAIEASKTGNWSAVSEIEYVRKRDCLFLKNVLLFWGI</sequence>
<reference evidence="1" key="1">
    <citation type="submission" date="2014-05" db="EMBL/GenBank/DDBJ databases">
        <authorList>
            <person name="Chronopoulou M."/>
        </authorList>
    </citation>
    <scope>NUCLEOTIDE SEQUENCE</scope>
    <source>
        <tissue evidence="1">Whole organism</tissue>
    </source>
</reference>
<dbReference type="AlphaFoldDB" id="A0A0K2USH9"/>
<evidence type="ECO:0000313" key="1">
    <source>
        <dbReference type="EMBL" id="CDW41000.1"/>
    </source>
</evidence>
<proteinExistence type="predicted"/>
<dbReference type="EMBL" id="HACA01023639">
    <property type="protein sequence ID" value="CDW41000.1"/>
    <property type="molecule type" value="Transcribed_RNA"/>
</dbReference>
<organism evidence="1">
    <name type="scientific">Lepeophtheirus salmonis</name>
    <name type="common">Salmon louse</name>
    <name type="synonym">Caligus salmonis</name>
    <dbReference type="NCBI Taxonomy" id="72036"/>
    <lineage>
        <taxon>Eukaryota</taxon>
        <taxon>Metazoa</taxon>
        <taxon>Ecdysozoa</taxon>
        <taxon>Arthropoda</taxon>
        <taxon>Crustacea</taxon>
        <taxon>Multicrustacea</taxon>
        <taxon>Hexanauplia</taxon>
        <taxon>Copepoda</taxon>
        <taxon>Siphonostomatoida</taxon>
        <taxon>Caligidae</taxon>
        <taxon>Lepeophtheirus</taxon>
    </lineage>
</organism>
<name>A0A0K2USH9_LEPSM</name>
<accession>A0A0K2USH9</accession>